<dbReference type="EMBL" id="JBHSMF010000006">
    <property type="protein sequence ID" value="MFC5498419.1"/>
    <property type="molecule type" value="Genomic_DNA"/>
</dbReference>
<feature type="transmembrane region" description="Helical" evidence="6">
    <location>
        <begin position="153"/>
        <end position="177"/>
    </location>
</feature>
<accession>A0ABW0NCV2</accession>
<feature type="transmembrane region" description="Helical" evidence="6">
    <location>
        <begin position="123"/>
        <end position="141"/>
    </location>
</feature>
<protein>
    <submittedName>
        <fullName evidence="7">Lipopolysaccharide biosynthesis protein</fullName>
    </submittedName>
</protein>
<dbReference type="PANTHER" id="PTHR30250:SF26">
    <property type="entry name" value="PSMA PROTEIN"/>
    <property type="match status" value="1"/>
</dbReference>
<reference evidence="8" key="1">
    <citation type="journal article" date="2019" name="Int. J. Syst. Evol. Microbiol.">
        <title>The Global Catalogue of Microorganisms (GCM) 10K type strain sequencing project: providing services to taxonomists for standard genome sequencing and annotation.</title>
        <authorList>
            <consortium name="The Broad Institute Genomics Platform"/>
            <consortium name="The Broad Institute Genome Sequencing Center for Infectious Disease"/>
            <person name="Wu L."/>
            <person name="Ma J."/>
        </authorList>
    </citation>
    <scope>NUCLEOTIDE SEQUENCE [LARGE SCALE GENOMIC DNA]</scope>
    <source>
        <strain evidence="8">CCUG 57401</strain>
    </source>
</reference>
<keyword evidence="4 6" id="KW-1133">Transmembrane helix</keyword>
<sequence length="500" mass="53856">MPVRRNLLAGLANSVWTALLGLAVVPLYIRYLGLEAYGLIGFFATANAVLLLLDMGLAPTMTRELARTSATGEMDQSRRLLHSLAYVYWAVAVVLGITIAGASSIIANGWLKAGGLTTETLKTAVALMGLVIACRWPVSVYQAALVGMQRLTVLAAVSLVMVTLGSVGAVAILAFVSPTVEAFFVWQAAVALLHVTVMRSAAWRVIGRDSNTQFDIGQLKRIRNFSFGMSGVAMASIVLTQLDKVLLSRMLTLQDFGRYVLAGVVAAALAIVILPVFNTIFPRYTNMIARGDMHALGRSYLQETQLFCAVLLPVALTIAVFAEDLLRVWTDNPELAVSVAPIASLLVIGSALNGVMHFPYALQIAYGSVKLPLFLVSGLAVLMVPATVVLTANFGAKGGATAWLLINVIYLFSGAWLTHRRWLKGLASRWLFRCVLMPLALSAAIVLLGRYWIDSHSLWTPLVRLVAAGMVLLLSILWLAILTVKSGAWMTPFRADTGKA</sequence>
<gene>
    <name evidence="7" type="ORF">ACFPOE_12815</name>
</gene>
<evidence type="ECO:0000313" key="8">
    <source>
        <dbReference type="Proteomes" id="UP001596037"/>
    </source>
</evidence>
<evidence type="ECO:0000256" key="6">
    <source>
        <dbReference type="SAM" id="Phobius"/>
    </source>
</evidence>
<feature type="transmembrane region" description="Helical" evidence="6">
    <location>
        <begin position="430"/>
        <end position="453"/>
    </location>
</feature>
<comment type="subcellular location">
    <subcellularLocation>
        <location evidence="1">Cell membrane</location>
        <topology evidence="1">Multi-pass membrane protein</topology>
    </subcellularLocation>
</comment>
<feature type="transmembrane region" description="Helical" evidence="6">
    <location>
        <begin position="465"/>
        <end position="484"/>
    </location>
</feature>
<feature type="transmembrane region" description="Helical" evidence="6">
    <location>
        <begin position="373"/>
        <end position="394"/>
    </location>
</feature>
<feature type="transmembrane region" description="Helical" evidence="6">
    <location>
        <begin position="7"/>
        <end position="29"/>
    </location>
</feature>
<dbReference type="Pfam" id="PF01943">
    <property type="entry name" value="Polysacc_synt"/>
    <property type="match status" value="1"/>
</dbReference>
<evidence type="ECO:0000256" key="3">
    <source>
        <dbReference type="ARBA" id="ARBA00022692"/>
    </source>
</evidence>
<evidence type="ECO:0000256" key="1">
    <source>
        <dbReference type="ARBA" id="ARBA00004651"/>
    </source>
</evidence>
<keyword evidence="5 6" id="KW-0472">Membrane</keyword>
<keyword evidence="2" id="KW-1003">Cell membrane</keyword>
<evidence type="ECO:0000256" key="4">
    <source>
        <dbReference type="ARBA" id="ARBA00022989"/>
    </source>
</evidence>
<keyword evidence="3 6" id="KW-0812">Transmembrane</keyword>
<feature type="transmembrane region" description="Helical" evidence="6">
    <location>
        <begin position="400"/>
        <end position="418"/>
    </location>
</feature>
<feature type="transmembrane region" description="Helical" evidence="6">
    <location>
        <begin position="300"/>
        <end position="322"/>
    </location>
</feature>
<keyword evidence="8" id="KW-1185">Reference proteome</keyword>
<name>A0ABW0NCV2_9BURK</name>
<dbReference type="Proteomes" id="UP001596037">
    <property type="component" value="Unassembled WGS sequence"/>
</dbReference>
<dbReference type="RefSeq" id="WP_376850472.1">
    <property type="nucleotide sequence ID" value="NZ_JBHSMF010000006.1"/>
</dbReference>
<feature type="transmembrane region" description="Helical" evidence="6">
    <location>
        <begin position="183"/>
        <end position="202"/>
    </location>
</feature>
<feature type="transmembrane region" description="Helical" evidence="6">
    <location>
        <begin position="342"/>
        <end position="361"/>
    </location>
</feature>
<evidence type="ECO:0000313" key="7">
    <source>
        <dbReference type="EMBL" id="MFC5498419.1"/>
    </source>
</evidence>
<organism evidence="7 8">
    <name type="scientific">Caenimonas terrae</name>
    <dbReference type="NCBI Taxonomy" id="696074"/>
    <lineage>
        <taxon>Bacteria</taxon>
        <taxon>Pseudomonadati</taxon>
        <taxon>Pseudomonadota</taxon>
        <taxon>Betaproteobacteria</taxon>
        <taxon>Burkholderiales</taxon>
        <taxon>Comamonadaceae</taxon>
        <taxon>Caenimonas</taxon>
    </lineage>
</organism>
<comment type="caution">
    <text evidence="7">The sequence shown here is derived from an EMBL/GenBank/DDBJ whole genome shotgun (WGS) entry which is preliminary data.</text>
</comment>
<proteinExistence type="predicted"/>
<evidence type="ECO:0000256" key="2">
    <source>
        <dbReference type="ARBA" id="ARBA00022475"/>
    </source>
</evidence>
<dbReference type="InterPro" id="IPR050833">
    <property type="entry name" value="Poly_Biosynth_Transport"/>
</dbReference>
<feature type="transmembrane region" description="Helical" evidence="6">
    <location>
        <begin position="86"/>
        <end position="111"/>
    </location>
</feature>
<dbReference type="PANTHER" id="PTHR30250">
    <property type="entry name" value="PST FAMILY PREDICTED COLANIC ACID TRANSPORTER"/>
    <property type="match status" value="1"/>
</dbReference>
<feature type="transmembrane region" description="Helical" evidence="6">
    <location>
        <begin position="35"/>
        <end position="53"/>
    </location>
</feature>
<dbReference type="InterPro" id="IPR002797">
    <property type="entry name" value="Polysacc_synth"/>
</dbReference>
<feature type="transmembrane region" description="Helical" evidence="6">
    <location>
        <begin position="222"/>
        <end position="239"/>
    </location>
</feature>
<feature type="transmembrane region" description="Helical" evidence="6">
    <location>
        <begin position="259"/>
        <end position="280"/>
    </location>
</feature>
<evidence type="ECO:0000256" key="5">
    <source>
        <dbReference type="ARBA" id="ARBA00023136"/>
    </source>
</evidence>